<dbReference type="Pfam" id="PF13780">
    <property type="entry name" value="DUF4176"/>
    <property type="match status" value="1"/>
</dbReference>
<sequence>MVEYNKRELLEIVLQNDKTLDLEITDELLQMGNLLGNQPSLFREVYKAFRNQEDVFENKPKIGAKFSVTFDYPNETIRFERLETQLDIPFSQFLRLMGLIDACYSEILPLGTVVELDVDMMPEVIQNMFKNSELGELVVLTGRKVPLREGFNDYVVDYLGYLWPFGEMSNTPAIYVSNMMIKRVVSPGMTNEWEEQFAFTFLRSMQVANGKLSSAFLPLDKALAFYEAVHTSPEREAD</sequence>
<dbReference type="AlphaFoldDB" id="A0A1E8AYL7"/>
<evidence type="ECO:0008006" key="3">
    <source>
        <dbReference type="Google" id="ProtNLM"/>
    </source>
</evidence>
<name>A0A1E8AYL7_BACMY</name>
<dbReference type="InterPro" id="IPR025233">
    <property type="entry name" value="DUF4176"/>
</dbReference>
<comment type="caution">
    <text evidence="1">The sequence shown here is derived from an EMBL/GenBank/DDBJ whole genome shotgun (WGS) entry which is preliminary data.</text>
</comment>
<dbReference type="PATRIC" id="fig|86662.25.peg.5884"/>
<gene>
    <name evidence="1" type="ORF">BWGOE8_57090</name>
</gene>
<organism evidence="1 2">
    <name type="scientific">Bacillus mycoides</name>
    <dbReference type="NCBI Taxonomy" id="1405"/>
    <lineage>
        <taxon>Bacteria</taxon>
        <taxon>Bacillati</taxon>
        <taxon>Bacillota</taxon>
        <taxon>Bacilli</taxon>
        <taxon>Bacillales</taxon>
        <taxon>Bacillaceae</taxon>
        <taxon>Bacillus</taxon>
        <taxon>Bacillus cereus group</taxon>
    </lineage>
</organism>
<dbReference type="EMBL" id="LXLT01000102">
    <property type="protein sequence ID" value="OFD70256.1"/>
    <property type="molecule type" value="Genomic_DNA"/>
</dbReference>
<protein>
    <recommendedName>
        <fullName evidence="3">DUF4176 domain-containing protein</fullName>
    </recommendedName>
</protein>
<evidence type="ECO:0000313" key="2">
    <source>
        <dbReference type="Proteomes" id="UP000175706"/>
    </source>
</evidence>
<dbReference type="RefSeq" id="WP_070145938.1">
    <property type="nucleotide sequence ID" value="NZ_JBCMLP010000004.1"/>
</dbReference>
<dbReference type="Proteomes" id="UP000175706">
    <property type="component" value="Unassembled WGS sequence"/>
</dbReference>
<reference evidence="1 2" key="1">
    <citation type="submission" date="2016-05" db="EMBL/GenBank/DDBJ databases">
        <title>Bacillus thuringiensis and Bacillus weihenstephanensis as novel biocontrol agents of wilt causing Verticillium species.</title>
        <authorList>
            <person name="Hollensteiner J."/>
            <person name="Wemheuer F."/>
            <person name="Harting R."/>
            <person name="Kolarzyk A."/>
            <person name="Diaz-Valerio S."/>
            <person name="Poehlein A."/>
            <person name="Brzuszkiewicz E."/>
            <person name="Nesemann K."/>
            <person name="Braus-Stromeyer S."/>
            <person name="Braus G."/>
            <person name="Daniel R."/>
            <person name="Liesegang H."/>
        </authorList>
    </citation>
    <scope>NUCLEOTIDE SEQUENCE [LARGE SCALE GENOMIC DNA]</scope>
    <source>
        <strain evidence="1 2">GOE8</strain>
    </source>
</reference>
<evidence type="ECO:0000313" key="1">
    <source>
        <dbReference type="EMBL" id="OFD70256.1"/>
    </source>
</evidence>
<proteinExistence type="predicted"/>
<accession>A0A1E8AYL7</accession>